<gene>
    <name evidence="1" type="ORF">D5400_11795</name>
</gene>
<dbReference type="OrthoDB" id="8376640at2"/>
<evidence type="ECO:0000313" key="2">
    <source>
        <dbReference type="Proteomes" id="UP000268192"/>
    </source>
</evidence>
<organism evidence="1 2">
    <name type="scientific">Georhizobium profundi</name>
    <dbReference type="NCBI Taxonomy" id="2341112"/>
    <lineage>
        <taxon>Bacteria</taxon>
        <taxon>Pseudomonadati</taxon>
        <taxon>Pseudomonadota</taxon>
        <taxon>Alphaproteobacteria</taxon>
        <taxon>Hyphomicrobiales</taxon>
        <taxon>Rhizobiaceae</taxon>
        <taxon>Georhizobium</taxon>
    </lineage>
</organism>
<dbReference type="KEGG" id="abaw:D5400_11795"/>
<dbReference type="EMBL" id="CP032509">
    <property type="protein sequence ID" value="AZN73765.1"/>
    <property type="molecule type" value="Genomic_DNA"/>
</dbReference>
<reference evidence="1 2" key="1">
    <citation type="submission" date="2018-09" db="EMBL/GenBank/DDBJ databases">
        <title>Marinorhizobium profundi gen. nov., sp. nov., isolated from a deep-sea sediment sample from the New Britain Trench and proposal of Marinorhizobiaceae fam. nov. in the order Rhizobiales of the class Alphaproteobacteria.</title>
        <authorList>
            <person name="Cao J."/>
        </authorList>
    </citation>
    <scope>NUCLEOTIDE SEQUENCE [LARGE SCALE GENOMIC DNA]</scope>
    <source>
        <strain evidence="1 2">WS11</strain>
    </source>
</reference>
<evidence type="ECO:0000313" key="1">
    <source>
        <dbReference type="EMBL" id="AZN73765.1"/>
    </source>
</evidence>
<accession>A0A3Q8XRS3</accession>
<proteinExistence type="predicted"/>
<name>A0A3Q8XRS3_9HYPH</name>
<dbReference type="AlphaFoldDB" id="A0A3Q8XRS3"/>
<keyword evidence="2" id="KW-1185">Reference proteome</keyword>
<protein>
    <submittedName>
        <fullName evidence="1">Uncharacterized protein</fullName>
    </submittedName>
</protein>
<dbReference type="Proteomes" id="UP000268192">
    <property type="component" value="Chromosome"/>
</dbReference>
<sequence length="70" mass="7948">MKRLQPCAYTATLDTETLVCTRGRDFPVALLASRMRCPRCGSRRVSVIFDLPPNHQRLGAAAMLKRQTDW</sequence>